<dbReference type="InterPro" id="IPR013718">
    <property type="entry name" value="COQ9_C"/>
</dbReference>
<evidence type="ECO:0000256" key="9">
    <source>
        <dbReference type="SAM" id="MobiDB-lite"/>
    </source>
</evidence>
<evidence type="ECO:0000256" key="3">
    <source>
        <dbReference type="ARBA" id="ARBA00010766"/>
    </source>
</evidence>
<comment type="subcellular location">
    <subcellularLocation>
        <location evidence="1 8">Mitochondrion</location>
    </subcellularLocation>
</comment>
<feature type="domain" description="COQ9 C-terminal" evidence="10">
    <location>
        <begin position="175"/>
        <end position="243"/>
    </location>
</feature>
<keyword evidence="13" id="KW-1185">Reference proteome</keyword>
<dbReference type="FunFam" id="1.10.357.10:FF:000004">
    <property type="entry name" value="Ubiquinone biosynthesis protein COQ9, mitochondrial"/>
    <property type="match status" value="1"/>
</dbReference>
<dbReference type="Pfam" id="PF21392">
    <property type="entry name" value="COQ9_N"/>
    <property type="match status" value="1"/>
</dbReference>
<dbReference type="NCBIfam" id="TIGR02396">
    <property type="entry name" value="diverge_rpsU"/>
    <property type="match status" value="1"/>
</dbReference>
<dbReference type="PANTHER" id="PTHR21427:SF19">
    <property type="entry name" value="UBIQUINONE BIOSYNTHESIS PROTEIN COQ9, MITOCHONDRIAL"/>
    <property type="match status" value="1"/>
</dbReference>
<reference evidence="12" key="2">
    <citation type="submission" date="2021-01" db="UniProtKB">
        <authorList>
            <consortium name="EnsemblMetazoa"/>
        </authorList>
    </citation>
    <scope>IDENTIFICATION</scope>
</reference>
<feature type="region of interest" description="Disordered" evidence="9">
    <location>
        <begin position="30"/>
        <end position="57"/>
    </location>
</feature>
<feature type="domain" description="Ubiquinone biosynthesis protein COQ9 HTH" evidence="11">
    <location>
        <begin position="58"/>
        <end position="87"/>
    </location>
</feature>
<dbReference type="OrthoDB" id="619536at2759"/>
<proteinExistence type="inferred from homology"/>
<evidence type="ECO:0000256" key="4">
    <source>
        <dbReference type="ARBA" id="ARBA00022688"/>
    </source>
</evidence>
<dbReference type="GO" id="GO:0008289">
    <property type="term" value="F:lipid binding"/>
    <property type="evidence" value="ECO:0000318"/>
    <property type="project" value="GO_Central"/>
</dbReference>
<sequence>MATLQGFRFARNLLGLNCRWLSTSMRYRQGDGEARSSSDSSSSSESDQSAHEEEPSVEDIQKIVLNTALEFVPIHGWTVQSLSEAAKHEGYPGVAHGMFPRGGGDLMHHFVKECNSQLAEQLALEASKEVEEAERKKTGAVIRDALQTRLRMIIPYHAQWPEAMCLTARPENIAEHFSNLANLMDTIWYHAGDKSADFNWYTKRLSLAAVYKSTELCFIQDKSPDFEETWTFLDNRLTDFTRFAKFRGEMETASSAMNEFMSAAITSARNISGLNSRN</sequence>
<evidence type="ECO:0000256" key="2">
    <source>
        <dbReference type="ARBA" id="ARBA00004749"/>
    </source>
</evidence>
<comment type="pathway">
    <text evidence="2 8">Cofactor biosynthesis; ubiquinone biosynthesis.</text>
</comment>
<feature type="compositionally biased region" description="Low complexity" evidence="9">
    <location>
        <begin position="37"/>
        <end position="47"/>
    </location>
</feature>
<evidence type="ECO:0000256" key="5">
    <source>
        <dbReference type="ARBA" id="ARBA00022946"/>
    </source>
</evidence>
<dbReference type="Proteomes" id="UP000007110">
    <property type="component" value="Unassembled WGS sequence"/>
</dbReference>
<dbReference type="InterPro" id="IPR012762">
    <property type="entry name" value="Ubiq_biosynth_COQ9"/>
</dbReference>
<dbReference type="GO" id="GO:0005743">
    <property type="term" value="C:mitochondrial inner membrane"/>
    <property type="evidence" value="ECO:0000318"/>
    <property type="project" value="GO_Central"/>
</dbReference>
<comment type="function">
    <text evidence="8">Membrane-associated protein that warps the membrane surface to access and bind aromatic isoprenes with high specificity, including ubiquinone (CoQ) isoprene intermediates and presents them directly to Coq7, therefore facilitating the Coq7-mediated hydroxylase step. Participates in the biosynthesis of coenzyme Q, also named ubiquinone, an essential lipid-soluble electron transporter for aerobic cellular respiration.</text>
</comment>
<name>A0A7M7N6E5_STRPU</name>
<evidence type="ECO:0000256" key="6">
    <source>
        <dbReference type="ARBA" id="ARBA00023121"/>
    </source>
</evidence>
<evidence type="ECO:0000259" key="11">
    <source>
        <dbReference type="Pfam" id="PF21392"/>
    </source>
</evidence>
<dbReference type="RefSeq" id="XP_030831820.1">
    <property type="nucleotide sequence ID" value="XM_030975960.1"/>
</dbReference>
<comment type="similarity">
    <text evidence="3 8">Belongs to the COQ9 family.</text>
</comment>
<dbReference type="Gene3D" id="1.10.357.10">
    <property type="entry name" value="Tetracycline Repressor, domain 2"/>
    <property type="match status" value="1"/>
</dbReference>
<dbReference type="AlphaFoldDB" id="A0A7M7N6E5"/>
<evidence type="ECO:0000259" key="10">
    <source>
        <dbReference type="Pfam" id="PF08511"/>
    </source>
</evidence>
<dbReference type="EnsemblMetazoa" id="XM_030975960">
    <property type="protein sequence ID" value="XP_030831820"/>
    <property type="gene ID" value="LOC575312"/>
</dbReference>
<keyword evidence="6 8" id="KW-0446">Lipid-binding</keyword>
<evidence type="ECO:0000313" key="12">
    <source>
        <dbReference type="EnsemblMetazoa" id="XP_030831820"/>
    </source>
</evidence>
<accession>A0A7M7N6E5</accession>
<dbReference type="OMA" id="IELIIYW"/>
<evidence type="ECO:0000256" key="8">
    <source>
        <dbReference type="RuleBase" id="RU366063"/>
    </source>
</evidence>
<dbReference type="GeneID" id="575312"/>
<evidence type="ECO:0000256" key="1">
    <source>
        <dbReference type="ARBA" id="ARBA00004173"/>
    </source>
</evidence>
<dbReference type="GO" id="GO:0006744">
    <property type="term" value="P:ubiquinone biosynthetic process"/>
    <property type="evidence" value="ECO:0000318"/>
    <property type="project" value="GO_Central"/>
</dbReference>
<reference evidence="13" key="1">
    <citation type="submission" date="2015-02" db="EMBL/GenBank/DDBJ databases">
        <title>Genome sequencing for Strongylocentrotus purpuratus.</title>
        <authorList>
            <person name="Murali S."/>
            <person name="Liu Y."/>
            <person name="Vee V."/>
            <person name="English A."/>
            <person name="Wang M."/>
            <person name="Skinner E."/>
            <person name="Han Y."/>
            <person name="Muzny D.M."/>
            <person name="Worley K.C."/>
            <person name="Gibbs R.A."/>
        </authorList>
    </citation>
    <scope>NUCLEOTIDE SEQUENCE</scope>
</reference>
<evidence type="ECO:0000256" key="7">
    <source>
        <dbReference type="ARBA" id="ARBA00023128"/>
    </source>
</evidence>
<dbReference type="KEGG" id="spu:575312"/>
<keyword evidence="4 8" id="KW-0831">Ubiquinone biosynthesis</keyword>
<dbReference type="PANTHER" id="PTHR21427">
    <property type="entry name" value="UBIQUINONE BIOSYNTHESIS PROTEIN COQ9, MITOCHONDRIAL"/>
    <property type="match status" value="1"/>
</dbReference>
<dbReference type="InterPro" id="IPR048674">
    <property type="entry name" value="COQ9_HTH"/>
</dbReference>
<keyword evidence="5" id="KW-0809">Transit peptide</keyword>
<keyword evidence="7 8" id="KW-0496">Mitochondrion</keyword>
<dbReference type="Pfam" id="PF08511">
    <property type="entry name" value="COQ9"/>
    <property type="match status" value="1"/>
</dbReference>
<protein>
    <recommendedName>
        <fullName evidence="8">Ubiquinone biosynthesis protein</fullName>
    </recommendedName>
</protein>
<dbReference type="InParanoid" id="A0A7M7N6E5"/>
<organism evidence="12 13">
    <name type="scientific">Strongylocentrotus purpuratus</name>
    <name type="common">Purple sea urchin</name>
    <dbReference type="NCBI Taxonomy" id="7668"/>
    <lineage>
        <taxon>Eukaryota</taxon>
        <taxon>Metazoa</taxon>
        <taxon>Echinodermata</taxon>
        <taxon>Eleutherozoa</taxon>
        <taxon>Echinozoa</taxon>
        <taxon>Echinoidea</taxon>
        <taxon>Euechinoidea</taxon>
        <taxon>Echinacea</taxon>
        <taxon>Camarodonta</taxon>
        <taxon>Echinidea</taxon>
        <taxon>Strongylocentrotidae</taxon>
        <taxon>Strongylocentrotus</taxon>
    </lineage>
</organism>
<evidence type="ECO:0000313" key="13">
    <source>
        <dbReference type="Proteomes" id="UP000007110"/>
    </source>
</evidence>
<dbReference type="UniPathway" id="UPA00232"/>